<evidence type="ECO:0000313" key="7">
    <source>
        <dbReference type="EMBL" id="MBP2401219.1"/>
    </source>
</evidence>
<comment type="caution">
    <text evidence="7">The sequence shown here is derived from an EMBL/GenBank/DDBJ whole genome shotgun (WGS) entry which is preliminary data.</text>
</comment>
<dbReference type="SUPFAM" id="SSF48264">
    <property type="entry name" value="Cytochrome P450"/>
    <property type="match status" value="1"/>
</dbReference>
<comment type="similarity">
    <text evidence="1">Belongs to the cytochrome P450 family.</text>
</comment>
<dbReference type="InterPro" id="IPR050196">
    <property type="entry name" value="Cytochrome_P450_Monoox"/>
</dbReference>
<dbReference type="Proteomes" id="UP001519291">
    <property type="component" value="Unassembled WGS sequence"/>
</dbReference>
<dbReference type="Gene3D" id="1.10.630.10">
    <property type="entry name" value="Cytochrome P450"/>
    <property type="match status" value="1"/>
</dbReference>
<dbReference type="PANTHER" id="PTHR24291:SF50">
    <property type="entry name" value="BIFUNCTIONAL ALBAFLAVENONE MONOOXYGENASE_TERPENE SYNTHASE"/>
    <property type="match status" value="1"/>
</dbReference>
<keyword evidence="2" id="KW-0349">Heme</keyword>
<dbReference type="PRINTS" id="PR00385">
    <property type="entry name" value="P450"/>
</dbReference>
<gene>
    <name evidence="7" type="ORF">JO379_000688</name>
</gene>
<dbReference type="InterPro" id="IPR002401">
    <property type="entry name" value="Cyt_P450_E_grp-I"/>
</dbReference>
<dbReference type="PRINTS" id="PR00463">
    <property type="entry name" value="EP450I"/>
</dbReference>
<reference evidence="7 8" key="1">
    <citation type="submission" date="2021-03" db="EMBL/GenBank/DDBJ databases">
        <title>Sequencing the genomes of 1000 actinobacteria strains.</title>
        <authorList>
            <person name="Klenk H.-P."/>
        </authorList>
    </citation>
    <scope>NUCLEOTIDE SEQUENCE [LARGE SCALE GENOMIC DNA]</scope>
    <source>
        <strain evidence="7 8">DSM 41480</strain>
    </source>
</reference>
<proteinExistence type="inferred from homology"/>
<dbReference type="Pfam" id="PF00067">
    <property type="entry name" value="p450"/>
    <property type="match status" value="1"/>
</dbReference>
<keyword evidence="3" id="KW-0479">Metal-binding</keyword>
<keyword evidence="8" id="KW-1185">Reference proteome</keyword>
<evidence type="ECO:0000256" key="3">
    <source>
        <dbReference type="ARBA" id="ARBA00022723"/>
    </source>
</evidence>
<accession>A0ABS4XXK4</accession>
<keyword evidence="6" id="KW-0503">Monooxygenase</keyword>
<evidence type="ECO:0000256" key="4">
    <source>
        <dbReference type="ARBA" id="ARBA00023002"/>
    </source>
</evidence>
<keyword evidence="5" id="KW-0408">Iron</keyword>
<dbReference type="EMBL" id="JAGIOH010000001">
    <property type="protein sequence ID" value="MBP2401219.1"/>
    <property type="molecule type" value="Genomic_DNA"/>
</dbReference>
<sequence>MRRPLDFVTSLATHGDVVRLRLGALPCYALTHPEWVQHVLVGGARDFTRGRLFEKASLFLGEGLVTSSGRIHHRARRAVQPAFHHQRIPAYTAVMGRVAESVVAQWRPGQVVAVDRAMNDLSLGVLANTLLPSGLGSRASAEFHRALPALSRGMMVRLLLPEWWARVPVASNRRFDHARHTMERLVGQAIAAHRDTGGDREDMLSLLLTQRDADGRGLTGRQVHDHVTSLAVAAVETTGATLAWFFHELGRHREIEERVHAEVDTVLGGRPPSFEDLPALAFTGRVVLETLRRYPPWMITRRATAAVRFGTVSVPGGAELLYSPYALHHDPRWFAAPRRFDPDRWLPERARALPKGAFIPFGAGAYKCVGETFALAEMTMAVATVCGRWRLRPLPGARVRVVARANIHPNRLPMVAEAR</sequence>
<protein>
    <submittedName>
        <fullName evidence="7">Cytochrome P450</fullName>
    </submittedName>
</protein>
<evidence type="ECO:0000256" key="6">
    <source>
        <dbReference type="ARBA" id="ARBA00023033"/>
    </source>
</evidence>
<organism evidence="7 8">
    <name type="scientific">Streptomyces syringium</name>
    <dbReference type="NCBI Taxonomy" id="76729"/>
    <lineage>
        <taxon>Bacteria</taxon>
        <taxon>Bacillati</taxon>
        <taxon>Actinomycetota</taxon>
        <taxon>Actinomycetes</taxon>
        <taxon>Kitasatosporales</taxon>
        <taxon>Streptomycetaceae</taxon>
        <taxon>Streptomyces</taxon>
    </lineage>
</organism>
<keyword evidence="4" id="KW-0560">Oxidoreductase</keyword>
<dbReference type="InterPro" id="IPR001128">
    <property type="entry name" value="Cyt_P450"/>
</dbReference>
<name>A0ABS4XXK4_9ACTN</name>
<evidence type="ECO:0000313" key="8">
    <source>
        <dbReference type="Proteomes" id="UP001519291"/>
    </source>
</evidence>
<dbReference type="CDD" id="cd11049">
    <property type="entry name" value="CYP170A1-like"/>
    <property type="match status" value="1"/>
</dbReference>
<dbReference type="PANTHER" id="PTHR24291">
    <property type="entry name" value="CYTOCHROME P450 FAMILY 4"/>
    <property type="match status" value="1"/>
</dbReference>
<dbReference type="InterPro" id="IPR036396">
    <property type="entry name" value="Cyt_P450_sf"/>
</dbReference>
<evidence type="ECO:0000256" key="1">
    <source>
        <dbReference type="ARBA" id="ARBA00010617"/>
    </source>
</evidence>
<evidence type="ECO:0000256" key="2">
    <source>
        <dbReference type="ARBA" id="ARBA00022617"/>
    </source>
</evidence>
<evidence type="ECO:0000256" key="5">
    <source>
        <dbReference type="ARBA" id="ARBA00023004"/>
    </source>
</evidence>